<feature type="transmembrane region" description="Helical" evidence="8">
    <location>
        <begin position="249"/>
        <end position="266"/>
    </location>
</feature>
<evidence type="ECO:0000256" key="6">
    <source>
        <dbReference type="ARBA" id="ARBA00022989"/>
    </source>
</evidence>
<dbReference type="InterPro" id="IPR026392">
    <property type="entry name" value="Exo/Archaeosortase_dom"/>
</dbReference>
<comment type="subcellular location">
    <subcellularLocation>
        <location evidence="1">Cell membrane</location>
        <topology evidence="1">Multi-pass membrane protein</topology>
    </subcellularLocation>
</comment>
<dbReference type="Pfam" id="PF09721">
    <property type="entry name" value="Exosortase_EpsH"/>
    <property type="match status" value="1"/>
</dbReference>
<feature type="transmembrane region" description="Helical" evidence="8">
    <location>
        <begin position="210"/>
        <end position="237"/>
    </location>
</feature>
<feature type="transmembrane region" description="Helical" evidence="8">
    <location>
        <begin position="95"/>
        <end position="115"/>
    </location>
</feature>
<dbReference type="EC" id="3.4.22.-" evidence="9"/>
<accession>A0ABX1R1J5</accession>
<feature type="transmembrane region" description="Helical" evidence="8">
    <location>
        <begin position="73"/>
        <end position="89"/>
    </location>
</feature>
<gene>
    <name evidence="9" type="primary">xrt</name>
    <name evidence="9" type="ORF">HCJ96_03400</name>
</gene>
<evidence type="ECO:0000313" key="10">
    <source>
        <dbReference type="Proteomes" id="UP000709336"/>
    </source>
</evidence>
<protein>
    <submittedName>
        <fullName evidence="9">Exosortase</fullName>
        <ecNumber evidence="9">3.4.22.-</ecNumber>
    </submittedName>
</protein>
<proteinExistence type="predicted"/>
<keyword evidence="6 8" id="KW-1133">Transmembrane helix</keyword>
<name>A0ABX1R1J5_9ALTE</name>
<dbReference type="GO" id="GO:0016787">
    <property type="term" value="F:hydrolase activity"/>
    <property type="evidence" value="ECO:0007669"/>
    <property type="project" value="UniProtKB-KW"/>
</dbReference>
<dbReference type="RefSeq" id="WP_169209644.1">
    <property type="nucleotide sequence ID" value="NZ_JAATNW010000002.1"/>
</dbReference>
<reference evidence="9 10" key="1">
    <citation type="submission" date="2020-03" db="EMBL/GenBank/DDBJ databases">
        <title>Alteromonas ponticola sp. nov., isolated from seawater.</title>
        <authorList>
            <person name="Yoon J.-H."/>
            <person name="Kim Y.-O."/>
        </authorList>
    </citation>
    <scope>NUCLEOTIDE SEQUENCE [LARGE SCALE GENOMIC DNA]</scope>
    <source>
        <strain evidence="9 10">MYP5</strain>
    </source>
</reference>
<evidence type="ECO:0000313" key="9">
    <source>
        <dbReference type="EMBL" id="NMH59065.1"/>
    </source>
</evidence>
<evidence type="ECO:0000256" key="1">
    <source>
        <dbReference type="ARBA" id="ARBA00004651"/>
    </source>
</evidence>
<dbReference type="NCBIfam" id="TIGR02602">
    <property type="entry name" value="8TM_EpsH"/>
    <property type="match status" value="1"/>
</dbReference>
<evidence type="ECO:0000256" key="2">
    <source>
        <dbReference type="ARBA" id="ARBA00022475"/>
    </source>
</evidence>
<dbReference type="NCBIfam" id="TIGR04178">
    <property type="entry name" value="exo_archaeo"/>
    <property type="match status" value="1"/>
</dbReference>
<feature type="transmembrane region" description="Helical" evidence="8">
    <location>
        <begin position="287"/>
        <end position="311"/>
    </location>
</feature>
<comment type="caution">
    <text evidence="9">The sequence shown here is derived from an EMBL/GenBank/DDBJ whole genome shotgun (WGS) entry which is preliminary data.</text>
</comment>
<feature type="transmembrane region" description="Helical" evidence="8">
    <location>
        <begin position="12"/>
        <end position="32"/>
    </location>
</feature>
<evidence type="ECO:0000256" key="8">
    <source>
        <dbReference type="SAM" id="Phobius"/>
    </source>
</evidence>
<keyword evidence="2" id="KW-1003">Cell membrane</keyword>
<evidence type="ECO:0000256" key="3">
    <source>
        <dbReference type="ARBA" id="ARBA00022670"/>
    </source>
</evidence>
<organism evidence="9 10">
    <name type="scientific">Alteromonas ponticola</name>
    <dbReference type="NCBI Taxonomy" id="2720613"/>
    <lineage>
        <taxon>Bacteria</taxon>
        <taxon>Pseudomonadati</taxon>
        <taxon>Pseudomonadota</taxon>
        <taxon>Gammaproteobacteria</taxon>
        <taxon>Alteromonadales</taxon>
        <taxon>Alteromonadaceae</taxon>
        <taxon>Alteromonas/Salinimonas group</taxon>
        <taxon>Alteromonas</taxon>
    </lineage>
</organism>
<evidence type="ECO:0000256" key="7">
    <source>
        <dbReference type="ARBA" id="ARBA00023136"/>
    </source>
</evidence>
<keyword evidence="7 8" id="KW-0472">Membrane</keyword>
<keyword evidence="5 9" id="KW-0378">Hydrolase</keyword>
<dbReference type="InterPro" id="IPR013426">
    <property type="entry name" value="EpsH-like"/>
</dbReference>
<feature type="transmembrane region" description="Helical" evidence="8">
    <location>
        <begin position="185"/>
        <end position="203"/>
    </location>
</feature>
<dbReference type="EMBL" id="JAATNW010000002">
    <property type="protein sequence ID" value="NMH59065.1"/>
    <property type="molecule type" value="Genomic_DNA"/>
</dbReference>
<keyword evidence="4 8" id="KW-0812">Transmembrane</keyword>
<keyword evidence="3" id="KW-0645">Protease</keyword>
<sequence>MEKDRNSSPIWLAFLFIGVFIGVCYLIIPGTFQSIHTLWSQNNHTYSHGYILLAFVCYALFVDRRWLFQHPSFLAIPLALAAGIVWVASNAVQVLLIQQMLLPVLLFTALLALVGVKHSFRAFIPVLALYLAMPVADFLITPLQDITSLVVTSLLRLQGITAYIEGYDIHLPYGIMRISDGCAGVNYLLAGVCIGLFYSYLNLRKPALKLWAVSLIIILSLVGNWIRVWLLILIGYYSKMESGLVHEHGFFGWVIFALFAVGYFFYMRKLEARDTEFEPNDQIKGELAPSVKLVSIYALTLLSFAAAPLFVQSQNPHTNETQSLTVTLPEKLTQLNELNTAPEEFGIVVEGADHAQLFQGQIDGKLVTLAVLTFKEQRQGKELIYYANRFGSGIRNGKTVSFESENLNAAMLPDEKGIAYWGYKVGNSFSTGGLETKLSQLKQIFSTPLASAIVMHISCDRYCNGLKEEEVEHKAIAHAITQVEIN</sequence>
<dbReference type="InterPro" id="IPR019127">
    <property type="entry name" value="Exosortase"/>
</dbReference>
<evidence type="ECO:0000256" key="4">
    <source>
        <dbReference type="ARBA" id="ARBA00022692"/>
    </source>
</evidence>
<evidence type="ECO:0000256" key="5">
    <source>
        <dbReference type="ARBA" id="ARBA00022801"/>
    </source>
</evidence>
<dbReference type="Proteomes" id="UP000709336">
    <property type="component" value="Unassembled WGS sequence"/>
</dbReference>
<feature type="transmembrane region" description="Helical" evidence="8">
    <location>
        <begin position="44"/>
        <end position="61"/>
    </location>
</feature>
<feature type="transmembrane region" description="Helical" evidence="8">
    <location>
        <begin position="122"/>
        <end position="140"/>
    </location>
</feature>
<keyword evidence="10" id="KW-1185">Reference proteome</keyword>